<feature type="domain" description="ASPIC/UnbV" evidence="2">
    <location>
        <begin position="414"/>
        <end position="480"/>
    </location>
</feature>
<dbReference type="InterPro" id="IPR016119">
    <property type="entry name" value="Br/Cl_peroxidase_C"/>
</dbReference>
<dbReference type="InterPro" id="IPR052559">
    <property type="entry name" value="V-haloperoxidase"/>
</dbReference>
<dbReference type="Pfam" id="PF18962">
    <property type="entry name" value="Por_Secre_tail"/>
    <property type="match status" value="1"/>
</dbReference>
<dbReference type="InterPro" id="IPR028994">
    <property type="entry name" value="Integrin_alpha_N"/>
</dbReference>
<dbReference type="PANTHER" id="PTHR34599:SF2">
    <property type="entry name" value="TRAF-TYPE DOMAIN-CONTAINING PROTEIN"/>
    <property type="match status" value="1"/>
</dbReference>
<dbReference type="Pfam" id="PF13517">
    <property type="entry name" value="FG-GAP_3"/>
    <property type="match status" value="2"/>
</dbReference>
<dbReference type="InterPro" id="IPR011519">
    <property type="entry name" value="UnbV_ASPIC"/>
</dbReference>
<evidence type="ECO:0000256" key="1">
    <source>
        <dbReference type="ARBA" id="ARBA00022729"/>
    </source>
</evidence>
<dbReference type="InterPro" id="IPR026444">
    <property type="entry name" value="Secre_tail"/>
</dbReference>
<dbReference type="InterPro" id="IPR036938">
    <property type="entry name" value="PAP2/HPO_sf"/>
</dbReference>
<evidence type="ECO:0000313" key="4">
    <source>
        <dbReference type="EMBL" id="SUZ75568.1"/>
    </source>
</evidence>
<dbReference type="NCBIfam" id="TIGR04183">
    <property type="entry name" value="Por_Secre_tail"/>
    <property type="match status" value="1"/>
</dbReference>
<feature type="domain" description="Secretion system C-terminal sorting" evidence="3">
    <location>
        <begin position="1278"/>
        <end position="1354"/>
    </location>
</feature>
<dbReference type="SUPFAM" id="SSF48317">
    <property type="entry name" value="Acid phosphatase/Vanadium-dependent haloperoxidase"/>
    <property type="match status" value="1"/>
</dbReference>
<dbReference type="Gene3D" id="1.10.606.10">
    <property type="entry name" value="Vanadium-containing Chloroperoxidase, domain 2"/>
    <property type="match status" value="1"/>
</dbReference>
<sequence>MIKRIVLFLLLLSFNKSNLFSQLYFNEVSSFEDFNHTYFNGVSGAGVSFVDFNQDGLDDISIPTNSENSILFFKNSNNKFELINLNIDFPYQAKQILWIDYDNDHDKDLYVTSFNGKNKLFQNQGFLYFNDVTSQVGLPDSISSSFGSSWSDINNDGYLDLYQTYRNEDSTVNTSKLFLSNAGSYFSDITSTSGILELKKLPFCATFIDINKDNFQDLYIANDKMTVNSLYYNNANNTFSDISTSSNTGIPMNGMSVSVNDYNNDGYFDIYSTNVEVGNKMFVNNKDLTFTESANELGISFNGIGWGSQFQDFDLDGYEDIYVSGSIIGTDPLSSAYYSNIFGKYFTLNSSVGLEMDTVSSFGNAIGDFNNDGLPDIVVLNNFPSNSFLFKNTYAGPNNWIKVNLVGLESNNDGYGSILELYSGDLIQSRLSHSTQGYISQNANTIFFGIDTNSKIDSLIIRWSSGIIDKILDPNINSTLNVFEGSSLIPPRIFSRSSSFCEGGSVILESGDFNSYKWSNGDTTKQITVYDEGYYFVEVTDRDGNIFMSDSMLVTVENLPEFSLIKKDITSTHSSSIKITGLDENISYYVSLDNSVYLENNFYISNITSGDHVIRVRDSFGCEFVKEFTILNLVKESSTSEEYDKSVARKWMEVLLDAIRNDFARPPIHARNLFHISAMMYDAFVIKNKIVDNINLSSYLLNKIIDDINYSFVYPQNSSFDEDALNKIISFSSYNLLRQRFKNSVNAAITLGRIDSMMINLDYDYNYNGLDYISGDPRSIGNYLSKLYIEYGLSDNSNEINNYSNTYYKPLNPPLNPELPGNPDIIDPNRWQSLLLGEFIDQSGNLIEGVPDFISPEWGNVLPFALLQEDMVVKVRDDDIYKVYHDPGDPPYLDTTNQNQSNNIFKQAFSMVSVWSSHLDRKDEVIWDISPKSIGNVINYPNTIDEYLSFYNYFDGGDNGNGYELNPITGMPYEEQLVHRGDYTRVLAEFWADGPDSETPPGHWFVILNQVNDSEFLEKKFEGEGEILDDLEWDIKSYFTLGGAMHDAAITSWGIKGYYDYIRPISVIRYLSDQGQSTYVDSLNYNINGINLIDNYIELVYVDDPLVGDNLENLGKIKLFTWNGHTSQGSSGESGSGWILAENWWPYQRPTFVTPPFAGYVSGHSTYSKAAAIVLSKITGSPFFPGGMGEFHINKNEFLVFENGPSMDMILQWAKYEDAADQCSLSRIWGGIHPYIDDLPGRLIGINIGEDAFNLAKTYFQWDDIINKIENYSNDYVIYPNPTRNNSFINLINESSKSISSIELYDLNGIKQKVDFYKSVEKNYKIEASNLYSGVYIMYVIFSDGSHKSTKLVIRK</sequence>
<gene>
    <name evidence="4" type="ORF">METZ01_LOCUS28422</name>
</gene>
<dbReference type="GO" id="GO:0004601">
    <property type="term" value="F:peroxidase activity"/>
    <property type="evidence" value="ECO:0007669"/>
    <property type="project" value="InterPro"/>
</dbReference>
<dbReference type="Pfam" id="PF07593">
    <property type="entry name" value="UnbV_ASPIC"/>
    <property type="match status" value="1"/>
</dbReference>
<dbReference type="CDD" id="cd03398">
    <property type="entry name" value="PAP2_haloperoxidase"/>
    <property type="match status" value="1"/>
</dbReference>
<dbReference type="InterPro" id="IPR013517">
    <property type="entry name" value="FG-GAP"/>
</dbReference>
<keyword evidence="1" id="KW-0732">Signal</keyword>
<organism evidence="4">
    <name type="scientific">marine metagenome</name>
    <dbReference type="NCBI Taxonomy" id="408172"/>
    <lineage>
        <taxon>unclassified sequences</taxon>
        <taxon>metagenomes</taxon>
        <taxon>ecological metagenomes</taxon>
    </lineage>
</organism>
<reference evidence="4" key="1">
    <citation type="submission" date="2018-05" db="EMBL/GenBank/DDBJ databases">
        <authorList>
            <person name="Lanie J.A."/>
            <person name="Ng W.-L."/>
            <person name="Kazmierczak K.M."/>
            <person name="Andrzejewski T.M."/>
            <person name="Davidsen T.M."/>
            <person name="Wayne K.J."/>
            <person name="Tettelin H."/>
            <person name="Glass J.I."/>
            <person name="Rusch D."/>
            <person name="Podicherti R."/>
            <person name="Tsui H.-C.T."/>
            <person name="Winkler M.E."/>
        </authorList>
    </citation>
    <scope>NUCLEOTIDE SEQUENCE</scope>
</reference>
<dbReference type="SUPFAM" id="SSF69318">
    <property type="entry name" value="Integrin alpha N-terminal domain"/>
    <property type="match status" value="1"/>
</dbReference>
<proteinExistence type="predicted"/>
<dbReference type="PANTHER" id="PTHR34599">
    <property type="entry name" value="PEROXIDASE-RELATED"/>
    <property type="match status" value="1"/>
</dbReference>
<accession>A0A381Q9C6</accession>
<dbReference type="Gene3D" id="2.130.10.130">
    <property type="entry name" value="Integrin alpha, N-terminal"/>
    <property type="match status" value="2"/>
</dbReference>
<evidence type="ECO:0000259" key="3">
    <source>
        <dbReference type="Pfam" id="PF18962"/>
    </source>
</evidence>
<protein>
    <recommendedName>
        <fullName evidence="5">Secretion system C-terminal sorting domain-containing protein</fullName>
    </recommendedName>
</protein>
<dbReference type="EMBL" id="UINC01001249">
    <property type="protein sequence ID" value="SUZ75568.1"/>
    <property type="molecule type" value="Genomic_DNA"/>
</dbReference>
<evidence type="ECO:0008006" key="5">
    <source>
        <dbReference type="Google" id="ProtNLM"/>
    </source>
</evidence>
<name>A0A381Q9C6_9ZZZZ</name>
<evidence type="ECO:0000259" key="2">
    <source>
        <dbReference type="Pfam" id="PF07593"/>
    </source>
</evidence>